<dbReference type="GO" id="GO:0022857">
    <property type="term" value="F:transmembrane transporter activity"/>
    <property type="evidence" value="ECO:0007669"/>
    <property type="project" value="InterPro"/>
</dbReference>
<keyword evidence="2" id="KW-0813">Transport</keyword>
<dbReference type="Pfam" id="PF06609">
    <property type="entry name" value="TRI12"/>
    <property type="match status" value="1"/>
</dbReference>
<protein>
    <submittedName>
        <fullName evidence="9">Trichothecene efflux pump</fullName>
    </submittedName>
</protein>
<dbReference type="Proteomes" id="UP001243330">
    <property type="component" value="Unassembled WGS sequence"/>
</dbReference>
<feature type="transmembrane region" description="Helical" evidence="7">
    <location>
        <begin position="338"/>
        <end position="357"/>
    </location>
</feature>
<dbReference type="SUPFAM" id="SSF103473">
    <property type="entry name" value="MFS general substrate transporter"/>
    <property type="match status" value="1"/>
</dbReference>
<evidence type="ECO:0000256" key="6">
    <source>
        <dbReference type="SAM" id="MobiDB-lite"/>
    </source>
</evidence>
<feature type="domain" description="Major facilitator superfamily (MFS) profile" evidence="8">
    <location>
        <begin position="66"/>
        <end position="551"/>
    </location>
</feature>
<reference evidence="9" key="1">
    <citation type="submission" date="2023-01" db="EMBL/GenBank/DDBJ databases">
        <title>Colletotrichum chrysophilum M932 genome sequence.</title>
        <authorList>
            <person name="Baroncelli R."/>
        </authorList>
    </citation>
    <scope>NUCLEOTIDE SEQUENCE</scope>
    <source>
        <strain evidence="9">M932</strain>
    </source>
</reference>
<feature type="transmembrane region" description="Helical" evidence="7">
    <location>
        <begin position="429"/>
        <end position="453"/>
    </location>
</feature>
<name>A0AAD9ARC7_9PEZI</name>
<evidence type="ECO:0000256" key="3">
    <source>
        <dbReference type="ARBA" id="ARBA00022692"/>
    </source>
</evidence>
<evidence type="ECO:0000256" key="1">
    <source>
        <dbReference type="ARBA" id="ARBA00004141"/>
    </source>
</evidence>
<evidence type="ECO:0000256" key="5">
    <source>
        <dbReference type="ARBA" id="ARBA00023136"/>
    </source>
</evidence>
<evidence type="ECO:0000313" key="10">
    <source>
        <dbReference type="Proteomes" id="UP001243330"/>
    </source>
</evidence>
<dbReference type="PROSITE" id="PS50850">
    <property type="entry name" value="MFS"/>
    <property type="match status" value="1"/>
</dbReference>
<feature type="transmembrane region" description="Helical" evidence="7">
    <location>
        <begin position="404"/>
        <end position="423"/>
    </location>
</feature>
<proteinExistence type="predicted"/>
<evidence type="ECO:0000256" key="4">
    <source>
        <dbReference type="ARBA" id="ARBA00022989"/>
    </source>
</evidence>
<comment type="subcellular location">
    <subcellularLocation>
        <location evidence="1">Membrane</location>
        <topology evidence="1">Multi-pass membrane protein</topology>
    </subcellularLocation>
</comment>
<keyword evidence="3 7" id="KW-0812">Transmembrane</keyword>
<feature type="transmembrane region" description="Helical" evidence="7">
    <location>
        <begin position="66"/>
        <end position="85"/>
    </location>
</feature>
<feature type="transmembrane region" description="Helical" evidence="7">
    <location>
        <begin position="264"/>
        <end position="285"/>
    </location>
</feature>
<dbReference type="Gene3D" id="1.20.1250.20">
    <property type="entry name" value="MFS general substrate transporter like domains"/>
    <property type="match status" value="1"/>
</dbReference>
<feature type="transmembrane region" description="Helical" evidence="7">
    <location>
        <begin position="377"/>
        <end position="397"/>
    </location>
</feature>
<evidence type="ECO:0000259" key="8">
    <source>
        <dbReference type="PROSITE" id="PS50850"/>
    </source>
</evidence>
<evidence type="ECO:0000256" key="7">
    <source>
        <dbReference type="SAM" id="Phobius"/>
    </source>
</evidence>
<dbReference type="EMBL" id="JAQOWY010000082">
    <property type="protein sequence ID" value="KAK1852110.1"/>
    <property type="molecule type" value="Genomic_DNA"/>
</dbReference>
<feature type="transmembrane region" description="Helical" evidence="7">
    <location>
        <begin position="560"/>
        <end position="581"/>
    </location>
</feature>
<dbReference type="PANTHER" id="PTHR23501:SF109">
    <property type="entry name" value="MAJOR FACILITATOR SUPERFAMILY (MFS) PROFILE DOMAIN-CONTAINING PROTEIN-RELATED"/>
    <property type="match status" value="1"/>
</dbReference>
<feature type="transmembrane region" description="Helical" evidence="7">
    <location>
        <begin position="132"/>
        <end position="151"/>
    </location>
</feature>
<keyword evidence="10" id="KW-1185">Reference proteome</keyword>
<evidence type="ECO:0000313" key="9">
    <source>
        <dbReference type="EMBL" id="KAK1852110.1"/>
    </source>
</evidence>
<sequence>MVTPSLFTYIANMAISTAPPASTSTSDISNEKTDQQTNQHVETTTPTTPPSEVDLQTDGKLSKETILAIIALCGQINAYVMTMLIPSTTLPYINADLGPSPNSTWITVTWTLGASILVSVGGRLSDIFGRRYFMMTGAAVSIVGTLVGATAGSINQMIVSGALFGIGSGFQELCYACVQECVPNRHRVKAVGGLDVSLALAFTSPLVSYAFIAHQDIGWRGAYWYLFAFHCAAFVLLFLFYRPPDFEMKHRRDGKTRLQLLAQLDYVGVFLFMAGGVLFLLGINFGGRTYPWTHPGTIAPIVLGVCCFVGVGVWDAFAELEYPLFPPKLFRRVREFDMVMVVCFVGGMLYYSMNVLWPRQSQAFFVGPEETILRGVYATVFSCGTWTAGLITVFICSRLHHEKWQLVGFTVVQTALIGSMASVGSNDRAQAIVTVVITAITITPPQLLSFTMLSFGLEDQNDLGVAVGLAGTFRLFGGAVATAIYTAIYSSRLADVLPGEMKSAIDASGVDFSESLLAGLVKAAGTNTAAAYGAVAGVTPRLTTLAIEATKQSYVAGFRLVYLVAIGFGVAATVASMCTVSTDRAKKNNERAIVLKNELGKDENMSKVV</sequence>
<dbReference type="InterPro" id="IPR036259">
    <property type="entry name" value="MFS_trans_sf"/>
</dbReference>
<dbReference type="GO" id="GO:0005886">
    <property type="term" value="C:plasma membrane"/>
    <property type="evidence" value="ECO:0007669"/>
    <property type="project" value="TreeGrafter"/>
</dbReference>
<feature type="compositionally biased region" description="Low complexity" evidence="6">
    <location>
        <begin position="19"/>
        <end position="28"/>
    </location>
</feature>
<dbReference type="InterPro" id="IPR005829">
    <property type="entry name" value="Sugar_transporter_CS"/>
</dbReference>
<feature type="transmembrane region" description="Helical" evidence="7">
    <location>
        <begin position="190"/>
        <end position="212"/>
    </location>
</feature>
<feature type="transmembrane region" description="Helical" evidence="7">
    <location>
        <begin position="105"/>
        <end position="125"/>
    </location>
</feature>
<feature type="transmembrane region" description="Helical" evidence="7">
    <location>
        <begin position="224"/>
        <end position="243"/>
    </location>
</feature>
<dbReference type="InterPro" id="IPR010573">
    <property type="entry name" value="MFS_Str1/Tri12-like"/>
</dbReference>
<dbReference type="PANTHER" id="PTHR23501">
    <property type="entry name" value="MAJOR FACILITATOR SUPERFAMILY"/>
    <property type="match status" value="1"/>
</dbReference>
<organism evidence="9 10">
    <name type="scientific">Colletotrichum chrysophilum</name>
    <dbReference type="NCBI Taxonomy" id="1836956"/>
    <lineage>
        <taxon>Eukaryota</taxon>
        <taxon>Fungi</taxon>
        <taxon>Dikarya</taxon>
        <taxon>Ascomycota</taxon>
        <taxon>Pezizomycotina</taxon>
        <taxon>Sordariomycetes</taxon>
        <taxon>Hypocreomycetidae</taxon>
        <taxon>Glomerellales</taxon>
        <taxon>Glomerellaceae</taxon>
        <taxon>Colletotrichum</taxon>
        <taxon>Colletotrichum gloeosporioides species complex</taxon>
    </lineage>
</organism>
<comment type="caution">
    <text evidence="9">The sequence shown here is derived from an EMBL/GenBank/DDBJ whole genome shotgun (WGS) entry which is preliminary data.</text>
</comment>
<dbReference type="AlphaFoldDB" id="A0AAD9ARC7"/>
<accession>A0AAD9ARC7</accession>
<feature type="transmembrane region" description="Helical" evidence="7">
    <location>
        <begin position="465"/>
        <end position="488"/>
    </location>
</feature>
<feature type="transmembrane region" description="Helical" evidence="7">
    <location>
        <begin position="297"/>
        <end position="317"/>
    </location>
</feature>
<feature type="region of interest" description="Disordered" evidence="6">
    <location>
        <begin position="19"/>
        <end position="57"/>
    </location>
</feature>
<evidence type="ECO:0000256" key="2">
    <source>
        <dbReference type="ARBA" id="ARBA00022448"/>
    </source>
</evidence>
<dbReference type="InterPro" id="IPR020846">
    <property type="entry name" value="MFS_dom"/>
</dbReference>
<keyword evidence="5 7" id="KW-0472">Membrane</keyword>
<keyword evidence="4 7" id="KW-1133">Transmembrane helix</keyword>
<gene>
    <name evidence="9" type="ORF">CCHR01_05261</name>
</gene>
<dbReference type="PROSITE" id="PS00216">
    <property type="entry name" value="SUGAR_TRANSPORT_1"/>
    <property type="match status" value="1"/>
</dbReference>